<keyword evidence="1" id="KW-0472">Membrane</keyword>
<organism evidence="2 3">
    <name type="scientific">Pendulispora brunnea</name>
    <dbReference type="NCBI Taxonomy" id="2905690"/>
    <lineage>
        <taxon>Bacteria</taxon>
        <taxon>Pseudomonadati</taxon>
        <taxon>Myxococcota</taxon>
        <taxon>Myxococcia</taxon>
        <taxon>Myxococcales</taxon>
        <taxon>Sorangiineae</taxon>
        <taxon>Pendulisporaceae</taxon>
        <taxon>Pendulispora</taxon>
    </lineage>
</organism>
<protein>
    <submittedName>
        <fullName evidence="2">Uncharacterized protein</fullName>
    </submittedName>
</protein>
<evidence type="ECO:0000313" key="3">
    <source>
        <dbReference type="Proteomes" id="UP001379533"/>
    </source>
</evidence>
<keyword evidence="3" id="KW-1185">Reference proteome</keyword>
<dbReference type="Proteomes" id="UP001379533">
    <property type="component" value="Chromosome"/>
</dbReference>
<evidence type="ECO:0000256" key="1">
    <source>
        <dbReference type="SAM" id="Phobius"/>
    </source>
</evidence>
<keyword evidence="1" id="KW-1133">Transmembrane helix</keyword>
<name>A0ABZ2JUW5_9BACT</name>
<feature type="transmembrane region" description="Helical" evidence="1">
    <location>
        <begin position="21"/>
        <end position="40"/>
    </location>
</feature>
<feature type="transmembrane region" description="Helical" evidence="1">
    <location>
        <begin position="46"/>
        <end position="68"/>
    </location>
</feature>
<reference evidence="2 3" key="1">
    <citation type="submission" date="2021-12" db="EMBL/GenBank/DDBJ databases">
        <title>Discovery of the Pendulisporaceae a myxobacterial family with distinct sporulation behavior and unique specialized metabolism.</title>
        <authorList>
            <person name="Garcia R."/>
            <person name="Popoff A."/>
            <person name="Bader C.D."/>
            <person name="Loehr J."/>
            <person name="Walesch S."/>
            <person name="Walt C."/>
            <person name="Boldt J."/>
            <person name="Bunk B."/>
            <person name="Haeckl F.J.F.P.J."/>
            <person name="Gunesch A.P."/>
            <person name="Birkelbach J."/>
            <person name="Nuebel U."/>
            <person name="Pietschmann T."/>
            <person name="Bach T."/>
            <person name="Mueller R."/>
        </authorList>
    </citation>
    <scope>NUCLEOTIDE SEQUENCE [LARGE SCALE GENOMIC DNA]</scope>
    <source>
        <strain evidence="2 3">MSr12523</strain>
    </source>
</reference>
<dbReference type="EMBL" id="CP089982">
    <property type="protein sequence ID" value="WXA90176.1"/>
    <property type="molecule type" value="Genomic_DNA"/>
</dbReference>
<accession>A0ABZ2JUW5</accession>
<evidence type="ECO:0000313" key="2">
    <source>
        <dbReference type="EMBL" id="WXA90176.1"/>
    </source>
</evidence>
<gene>
    <name evidence="2" type="ORF">LZC95_27405</name>
</gene>
<proteinExistence type="predicted"/>
<dbReference type="RefSeq" id="WP_394840789.1">
    <property type="nucleotide sequence ID" value="NZ_CP089982.1"/>
</dbReference>
<sequence length="284" mass="30876">MSARKEVERLLGRRLRPISSKWLALGGWTVSFAAFALGILDGGAHGMAHAGAFFFSWIGANVLVQWLVRWRDVGLVRDARSGLAVEDNAKVERAAIDLATARAGDYVVAMALRVLGQLAARRADFDLAAACFLATFELERRRYRAKTRGSAAVIAALDGAFFVAAKGRLDEASALVDRVAIECDAWDHIEQLTIDRAYLAARRGHARKALEVLEEERTLLANSTDAFSNAFVQALRATCLEAVDDDLRARYSPSYPIVVSAAVRAYVVAALPEGEKYLTVAAHG</sequence>
<keyword evidence="1" id="KW-0812">Transmembrane</keyword>